<evidence type="ECO:0000259" key="3">
    <source>
        <dbReference type="Pfam" id="PF23359"/>
    </source>
</evidence>
<proteinExistence type="predicted"/>
<gene>
    <name evidence="4" type="ORF">ACFSJ0_20065</name>
</gene>
<dbReference type="Pfam" id="PF23359">
    <property type="entry name" value="Lsr2_DNA-bd"/>
    <property type="match status" value="1"/>
</dbReference>
<name>A0ABW4GAE0_9ACTN</name>
<evidence type="ECO:0000259" key="2">
    <source>
        <dbReference type="Pfam" id="PF11774"/>
    </source>
</evidence>
<dbReference type="Pfam" id="PF11774">
    <property type="entry name" value="Lsr2"/>
    <property type="match status" value="1"/>
</dbReference>
<evidence type="ECO:0000256" key="1">
    <source>
        <dbReference type="ARBA" id="ARBA00023125"/>
    </source>
</evidence>
<organism evidence="4 5">
    <name type="scientific">Nonomuraea guangzhouensis</name>
    <dbReference type="NCBI Taxonomy" id="1291555"/>
    <lineage>
        <taxon>Bacteria</taxon>
        <taxon>Bacillati</taxon>
        <taxon>Actinomycetota</taxon>
        <taxon>Actinomycetes</taxon>
        <taxon>Streptosporangiales</taxon>
        <taxon>Streptosporangiaceae</taxon>
        <taxon>Nonomuraea</taxon>
    </lineage>
</organism>
<comment type="caution">
    <text evidence="4">The sequence shown here is derived from an EMBL/GenBank/DDBJ whole genome shotgun (WGS) entry which is preliminary data.</text>
</comment>
<dbReference type="Proteomes" id="UP001597097">
    <property type="component" value="Unassembled WGS sequence"/>
</dbReference>
<keyword evidence="1" id="KW-0238">DNA-binding</keyword>
<evidence type="ECO:0000313" key="5">
    <source>
        <dbReference type="Proteomes" id="UP001597097"/>
    </source>
</evidence>
<protein>
    <submittedName>
        <fullName evidence="4">Lsr2 family protein</fullName>
    </submittedName>
</protein>
<dbReference type="EMBL" id="JBHUCM010000017">
    <property type="protein sequence ID" value="MFD1539364.1"/>
    <property type="molecule type" value="Genomic_DNA"/>
</dbReference>
<reference evidence="5" key="1">
    <citation type="journal article" date="2019" name="Int. J. Syst. Evol. Microbiol.">
        <title>The Global Catalogue of Microorganisms (GCM) 10K type strain sequencing project: providing services to taxonomists for standard genome sequencing and annotation.</title>
        <authorList>
            <consortium name="The Broad Institute Genomics Platform"/>
            <consortium name="The Broad Institute Genome Sequencing Center for Infectious Disease"/>
            <person name="Wu L."/>
            <person name="Ma J."/>
        </authorList>
    </citation>
    <scope>NUCLEOTIDE SEQUENCE [LARGE SCALE GENOMIC DNA]</scope>
    <source>
        <strain evidence="5">CGMCC 1.15399</strain>
    </source>
</reference>
<accession>A0ABW4GAE0</accession>
<evidence type="ECO:0000313" key="4">
    <source>
        <dbReference type="EMBL" id="MFD1539364.1"/>
    </source>
</evidence>
<dbReference type="RefSeq" id="WP_214643165.1">
    <property type="nucleotide sequence ID" value="NZ_JAHKRM010000012.1"/>
</dbReference>
<dbReference type="Gene3D" id="3.30.60.230">
    <property type="entry name" value="Lsr2, dimerization domain"/>
    <property type="match status" value="1"/>
</dbReference>
<dbReference type="InterPro" id="IPR024412">
    <property type="entry name" value="Lsr2_dim_dom"/>
</dbReference>
<sequence length="114" mass="12732">MAKQIQEIFLDDLDGSALSSENTIRFGLDGFAYEIDLSDKNEEKLRKALAPFLVKARQVRKERGGKVRRGVGSARSVSRDKSTEIRQWAKQAGLPVSERGRIAATIVEQYEAAH</sequence>
<feature type="domain" description="Lsr2 dimerization" evidence="2">
    <location>
        <begin position="1"/>
        <end position="59"/>
    </location>
</feature>
<feature type="domain" description="Lsr2 DNA-binding" evidence="3">
    <location>
        <begin position="78"/>
        <end position="113"/>
    </location>
</feature>
<dbReference type="Gene3D" id="4.10.320.10">
    <property type="entry name" value="E3-binding domain"/>
    <property type="match status" value="1"/>
</dbReference>
<dbReference type="InterPro" id="IPR036625">
    <property type="entry name" value="E3-bd_dom_sf"/>
</dbReference>
<dbReference type="InterPro" id="IPR042261">
    <property type="entry name" value="Lsr2-like_dimerization"/>
</dbReference>
<keyword evidence="5" id="KW-1185">Reference proteome</keyword>
<dbReference type="InterPro" id="IPR055370">
    <property type="entry name" value="Lsr2_DNA-bd"/>
</dbReference>